<reference evidence="1" key="1">
    <citation type="journal article" date="2021" name="Life">
        <title>The Mitochondrial Genome of the Sea Anemone Stichodactyla haddoni Reveals Catalytic Introns, Insertion-Like Element, and Unexpected Phylogeny.</title>
        <authorList>
            <person name="Johansen S.D."/>
            <person name="Chi S.I."/>
            <person name="Dubin A."/>
            <person name="Jorgensen T.E."/>
        </authorList>
    </citation>
    <scope>NUCLEOTIDE SEQUENCE</scope>
</reference>
<organism evidence="1">
    <name type="scientific">Stichodactyla haddoni</name>
    <name type="common">Saddle carpet anemone</name>
    <name type="synonym">Haddon's sea anemone</name>
    <dbReference type="NCBI Taxonomy" id="475174"/>
    <lineage>
        <taxon>Eukaryota</taxon>
        <taxon>Metazoa</taxon>
        <taxon>Cnidaria</taxon>
        <taxon>Anthozoa</taxon>
        <taxon>Hexacorallia</taxon>
        <taxon>Actiniaria</taxon>
        <taxon>Stichodactylidae</taxon>
        <taxon>Stichodactyla</taxon>
    </lineage>
</organism>
<accession>A0A8F5V7U0</accession>
<evidence type="ECO:0000313" key="1">
    <source>
        <dbReference type="EMBL" id="QXO87028.1"/>
    </source>
</evidence>
<dbReference type="EMBL" id="MW760873">
    <property type="protein sequence ID" value="QXO87028.1"/>
    <property type="molecule type" value="Genomic_DNA"/>
</dbReference>
<dbReference type="AlphaFoldDB" id="A0A8F5V7U0"/>
<geneLocation type="mitochondrion" evidence="1"/>
<keyword evidence="1" id="KW-0496">Mitochondrion</keyword>
<gene>
    <name evidence="1" type="primary">OrfA</name>
</gene>
<name>A0A8F5V7U0_STIHA</name>
<proteinExistence type="predicted"/>
<sequence>MFLTPPTGWFECKEGTFLDIPINFVWGPPLFYKGVIVGDPFNFVSDYKHPAALGLVKKMTETKIFQEMSLFQRKGEGQGDIGILKNYKTFLKNFIKKELSRSSTVPPFIKIPWKELFLGEYIQPITALKLWLWRGELYSSDTSYGYACKVLGLPKNQFIIRAFRRQIVRSNQISNVL</sequence>
<protein>
    <submittedName>
        <fullName evidence="1">OrfA</fullName>
    </submittedName>
</protein>